<sequence>MIGNPSKDYLSYAVNFGVAYNLPTADWARRHHEGFANTTKVLRQRRSRYDFYEKLILILDNMGFNGVSCVARALCESAKIFGNSERKRGGMIEEIVKTIFSYPSIQAVENEPKEHRYYDHIYGRAKRDNIACSTQYKECHISLLDLALGKYLTSIGQEHNDFKFM</sequence>
<dbReference type="SMART" id="SM00718">
    <property type="entry name" value="DM4_12"/>
    <property type="match status" value="1"/>
</dbReference>
<protein>
    <submittedName>
        <fullName evidence="1">Uncharacterized protein</fullName>
    </submittedName>
</protein>
<dbReference type="PANTHER" id="PTHR21398">
    <property type="entry name" value="AGAP007094-PA"/>
    <property type="match status" value="1"/>
</dbReference>
<dbReference type="Pfam" id="PF07841">
    <property type="entry name" value="DM4_12"/>
    <property type="match status" value="1"/>
</dbReference>
<dbReference type="Proteomes" id="UP000091820">
    <property type="component" value="Unassembled WGS sequence"/>
</dbReference>
<dbReference type="EnsemblMetazoa" id="GBRI024151-RA">
    <property type="protein sequence ID" value="GBRI024151-PA"/>
    <property type="gene ID" value="GBRI024151"/>
</dbReference>
<reference evidence="1" key="2">
    <citation type="submission" date="2020-05" db="UniProtKB">
        <authorList>
            <consortium name="EnsemblMetazoa"/>
        </authorList>
    </citation>
    <scope>IDENTIFICATION</scope>
    <source>
        <strain evidence="1">IAEA</strain>
    </source>
</reference>
<name>A0A1A9WLN9_9MUSC</name>
<evidence type="ECO:0000313" key="1">
    <source>
        <dbReference type="EnsemblMetazoa" id="GBRI024151-PA"/>
    </source>
</evidence>
<dbReference type="AlphaFoldDB" id="A0A1A9WLN9"/>
<evidence type="ECO:0000313" key="2">
    <source>
        <dbReference type="Proteomes" id="UP000091820"/>
    </source>
</evidence>
<dbReference type="InterPro" id="IPR006631">
    <property type="entry name" value="DM4_12"/>
</dbReference>
<dbReference type="PANTHER" id="PTHR21398:SF7">
    <property type="entry name" value="LP19941P"/>
    <property type="match status" value="1"/>
</dbReference>
<reference evidence="2" key="1">
    <citation type="submission" date="2014-03" db="EMBL/GenBank/DDBJ databases">
        <authorList>
            <person name="Aksoy S."/>
            <person name="Warren W."/>
            <person name="Wilson R.K."/>
        </authorList>
    </citation>
    <scope>NUCLEOTIDE SEQUENCE [LARGE SCALE GENOMIC DNA]</scope>
    <source>
        <strain evidence="2">IAEA</strain>
    </source>
</reference>
<organism evidence="1 2">
    <name type="scientific">Glossina brevipalpis</name>
    <dbReference type="NCBI Taxonomy" id="37001"/>
    <lineage>
        <taxon>Eukaryota</taxon>
        <taxon>Metazoa</taxon>
        <taxon>Ecdysozoa</taxon>
        <taxon>Arthropoda</taxon>
        <taxon>Hexapoda</taxon>
        <taxon>Insecta</taxon>
        <taxon>Pterygota</taxon>
        <taxon>Neoptera</taxon>
        <taxon>Endopterygota</taxon>
        <taxon>Diptera</taxon>
        <taxon>Brachycera</taxon>
        <taxon>Muscomorpha</taxon>
        <taxon>Hippoboscoidea</taxon>
        <taxon>Glossinidae</taxon>
        <taxon>Glossina</taxon>
    </lineage>
</organism>
<accession>A0A1A9WLN9</accession>
<keyword evidence="2" id="KW-1185">Reference proteome</keyword>
<proteinExistence type="predicted"/>
<dbReference type="VEuPathDB" id="VectorBase:GBRI024151"/>